<evidence type="ECO:0008006" key="3">
    <source>
        <dbReference type="Google" id="ProtNLM"/>
    </source>
</evidence>
<sequence length="86" mass="9141">MPLRLHPDVTSADTDDGTVLLHLGTGRYWQLNATGAAVLRHLLDGDEPDRVAAALAARHGIEADRAARDVHAVVGQLRAAKLVITS</sequence>
<dbReference type="InterPro" id="IPR008792">
    <property type="entry name" value="PQQD"/>
</dbReference>
<dbReference type="Pfam" id="PF05402">
    <property type="entry name" value="PqqD"/>
    <property type="match status" value="1"/>
</dbReference>
<evidence type="ECO:0000313" key="1">
    <source>
        <dbReference type="EMBL" id="GCD39322.1"/>
    </source>
</evidence>
<protein>
    <recommendedName>
        <fullName evidence="3">Lasso peptide biosynthesis PqqD family chaperone</fullName>
    </recommendedName>
</protein>
<dbReference type="NCBIfam" id="NF033530">
    <property type="entry name" value="lasso_PqqD_Strm"/>
    <property type="match status" value="1"/>
</dbReference>
<dbReference type="InterPro" id="IPR041881">
    <property type="entry name" value="PqqD_sf"/>
</dbReference>
<dbReference type="GeneID" id="95625853"/>
<accession>A0A7U9Q088</accession>
<organism evidence="1 2">
    <name type="scientific">Streptomyces chrestomyceticus JCM 4735</name>
    <dbReference type="NCBI Taxonomy" id="1306181"/>
    <lineage>
        <taxon>Bacteria</taxon>
        <taxon>Bacillati</taxon>
        <taxon>Actinomycetota</taxon>
        <taxon>Actinomycetes</taxon>
        <taxon>Kitasatosporales</taxon>
        <taxon>Streptomycetaceae</taxon>
        <taxon>Streptomyces</taxon>
    </lineage>
</organism>
<dbReference type="Proteomes" id="UP000287830">
    <property type="component" value="Unassembled WGS sequence"/>
</dbReference>
<dbReference type="AlphaFoldDB" id="A0A7U9Q088"/>
<comment type="caution">
    <text evidence="1">The sequence shown here is derived from an EMBL/GenBank/DDBJ whole genome shotgun (WGS) entry which is preliminary data.</text>
</comment>
<dbReference type="EMBL" id="BHZC01000001">
    <property type="protein sequence ID" value="GCD39322.1"/>
    <property type="molecule type" value="Genomic_DNA"/>
</dbReference>
<dbReference type="OrthoDB" id="5195143at2"/>
<reference evidence="1 2" key="1">
    <citation type="submission" date="2018-11" db="EMBL/GenBank/DDBJ databases">
        <title>Whole genome sequence of Streptomyces chrestomyceticus NBRC 13444(T).</title>
        <authorList>
            <person name="Komaki H."/>
            <person name="Tamura T."/>
        </authorList>
    </citation>
    <scope>NUCLEOTIDE SEQUENCE [LARGE SCALE GENOMIC DNA]</scope>
    <source>
        <strain evidence="1 2">NBRC 13444</strain>
    </source>
</reference>
<proteinExistence type="predicted"/>
<name>A0A7U9Q088_9ACTN</name>
<gene>
    <name evidence="1" type="ORF">OEIGOIKO_07152</name>
</gene>
<dbReference type="RefSeq" id="WP_125048313.1">
    <property type="nucleotide sequence ID" value="NZ_BHZC01000001.1"/>
</dbReference>
<dbReference type="Gene3D" id="1.10.10.1150">
    <property type="entry name" value="Coenzyme PQQ synthesis protein D (PqqD)"/>
    <property type="match status" value="1"/>
</dbReference>
<evidence type="ECO:0000313" key="2">
    <source>
        <dbReference type="Proteomes" id="UP000287830"/>
    </source>
</evidence>